<keyword evidence="1" id="KW-0472">Membrane</keyword>
<keyword evidence="1" id="KW-0812">Transmembrane</keyword>
<keyword evidence="4" id="KW-1185">Reference proteome</keyword>
<organism evidence="3 4">
    <name type="scientific">Planctobacterium marinum</name>
    <dbReference type="NCBI Taxonomy" id="1631968"/>
    <lineage>
        <taxon>Bacteria</taxon>
        <taxon>Pseudomonadati</taxon>
        <taxon>Pseudomonadota</taxon>
        <taxon>Gammaproteobacteria</taxon>
        <taxon>Alteromonadales</taxon>
        <taxon>Alteromonadaceae</taxon>
        <taxon>Planctobacterium</taxon>
    </lineage>
</organism>
<evidence type="ECO:0000256" key="1">
    <source>
        <dbReference type="SAM" id="Phobius"/>
    </source>
</evidence>
<feature type="domain" description="DUF2489" evidence="2">
    <location>
        <begin position="19"/>
        <end position="145"/>
    </location>
</feature>
<dbReference type="AlphaFoldDB" id="A0AA48KPX5"/>
<dbReference type="Proteomes" id="UP001333710">
    <property type="component" value="Chromosome"/>
</dbReference>
<name>A0AA48KPX5_9ALTE</name>
<evidence type="ECO:0000259" key="2">
    <source>
        <dbReference type="Pfam" id="PF10675"/>
    </source>
</evidence>
<dbReference type="KEGG" id="pmaw:MACH26_00080"/>
<dbReference type="EMBL" id="AP027272">
    <property type="protein sequence ID" value="BDX04487.1"/>
    <property type="molecule type" value="Genomic_DNA"/>
</dbReference>
<dbReference type="Pfam" id="PF10675">
    <property type="entry name" value="DUF2489"/>
    <property type="match status" value="1"/>
</dbReference>
<feature type="transmembrane region" description="Helical" evidence="1">
    <location>
        <begin position="6"/>
        <end position="31"/>
    </location>
</feature>
<dbReference type="RefSeq" id="WP_338290255.1">
    <property type="nucleotide sequence ID" value="NZ_AP027272.1"/>
</dbReference>
<accession>A0AA48KPX5</accession>
<evidence type="ECO:0000313" key="3">
    <source>
        <dbReference type="EMBL" id="BDX04487.1"/>
    </source>
</evidence>
<sequence length="154" mass="17648">MNLIETHWLSISLIAAAIILSLAGYAGHLVYKLHQQKVRVKSVNAARLKDITESLDVIARATLQQQCGISEAVIRIRGLLDALSVQELNFQQLLPHSAQFYLKIQHHPILSARKKLNKLQLLKLDAEREELEAQWEQRILKELEQFIVVLRQKS</sequence>
<keyword evidence="1" id="KW-1133">Transmembrane helix</keyword>
<reference evidence="3" key="1">
    <citation type="submission" date="2023-01" db="EMBL/GenBank/DDBJ databases">
        <title>Complete genome sequence of Planctobacterium marinum strain Dej080120_11.</title>
        <authorList>
            <person name="Ueki S."/>
            <person name="Maruyama F."/>
        </authorList>
    </citation>
    <scope>NUCLEOTIDE SEQUENCE</scope>
    <source>
        <strain evidence="3">Dej080120_11</strain>
    </source>
</reference>
<gene>
    <name evidence="3" type="ORF">MACH26_00080</name>
</gene>
<dbReference type="InterPro" id="IPR019617">
    <property type="entry name" value="DUF2489"/>
</dbReference>
<proteinExistence type="predicted"/>
<evidence type="ECO:0000313" key="4">
    <source>
        <dbReference type="Proteomes" id="UP001333710"/>
    </source>
</evidence>
<protein>
    <recommendedName>
        <fullName evidence="2">DUF2489 domain-containing protein</fullName>
    </recommendedName>
</protein>